<proteinExistence type="inferred from homology"/>
<reference evidence="6" key="1">
    <citation type="submission" date="2021-04" db="EMBL/GenBank/DDBJ databases">
        <title>Sequencing of actinobacteria type strains.</title>
        <authorList>
            <person name="Nguyen G.-S."/>
            <person name="Wentzel A."/>
        </authorList>
    </citation>
    <scope>NUCLEOTIDE SEQUENCE</scope>
    <source>
        <strain evidence="6">DSM 42095</strain>
    </source>
</reference>
<feature type="domain" description="Glutamate/phenylalanine/leucine/valine/L-tryptophan dehydrogenase C-terminal" evidence="5">
    <location>
        <begin position="167"/>
        <end position="397"/>
    </location>
</feature>
<organism evidence="6 7">
    <name type="scientific">Streptomyces daliensis</name>
    <dbReference type="NCBI Taxonomy" id="299421"/>
    <lineage>
        <taxon>Bacteria</taxon>
        <taxon>Bacillati</taxon>
        <taxon>Actinomycetota</taxon>
        <taxon>Actinomycetes</taxon>
        <taxon>Kitasatosporales</taxon>
        <taxon>Streptomycetaceae</taxon>
        <taxon>Streptomyces</taxon>
    </lineage>
</organism>
<dbReference type="SUPFAM" id="SSF53223">
    <property type="entry name" value="Aminoacid dehydrogenase-like, N-terminal domain"/>
    <property type="match status" value="1"/>
</dbReference>
<dbReference type="PANTHER" id="PTHR11606">
    <property type="entry name" value="GLUTAMATE DEHYDROGENASE"/>
    <property type="match status" value="1"/>
</dbReference>
<feature type="compositionally biased region" description="Low complexity" evidence="4">
    <location>
        <begin position="444"/>
        <end position="453"/>
    </location>
</feature>
<dbReference type="Gene3D" id="3.40.50.720">
    <property type="entry name" value="NAD(P)-binding Rossmann-like Domain"/>
    <property type="match status" value="1"/>
</dbReference>
<keyword evidence="7" id="KW-1185">Reference proteome</keyword>
<evidence type="ECO:0000256" key="2">
    <source>
        <dbReference type="ARBA" id="ARBA00023002"/>
    </source>
</evidence>
<comment type="similarity">
    <text evidence="1 3">Belongs to the Glu/Leu/Phe/Val dehydrogenases family.</text>
</comment>
<feature type="region of interest" description="Disordered" evidence="4">
    <location>
        <begin position="412"/>
        <end position="498"/>
    </location>
</feature>
<dbReference type="InterPro" id="IPR036291">
    <property type="entry name" value="NAD(P)-bd_dom_sf"/>
</dbReference>
<evidence type="ECO:0000259" key="5">
    <source>
        <dbReference type="SMART" id="SM00839"/>
    </source>
</evidence>
<sequence>MTQFAVDTPLQALGHEPFLQVTWRDPHTLARGFVVIDQLVTGIATGGLRMRPGCTLDEVGELAREMTLKMGAFGLPVGGAKGGIDFDPADPRADEVRERFLQGVLPLLERFWVTAGDLGTQQEQLDRSFARIGLGETSFHAAVVRSPVEAEVRDRVRRAFATRTDGLKLSELVGGFGVAEAALAALEHHGTPAGSARAVVQGFGAMGGSTALYLARAGVRITGITDAQGLILNTSRGLDVERMLAARSTGGVVDRSALRDDDIECPGDEWLGQDVDVLVPAAVSYTITADNCDRIRAGLVVEAANVPTTPEAERLLLERGVTVVPDFIANTGAAAGAWWVILGEVVSPAGACGRLSSEIRPLVRGLMSRAESTGTSVRSAGVRFARENSQRMIDECGGAVAFRDLFPATPQERRFPVDGAEPTGGSACAGPGGGTAHLGERAQAAALPLGDGSPLPPSGPATATGAEEAAPGPGRQPAAAYPAYWPGPAEAGTASDPF</sequence>
<dbReference type="InterPro" id="IPR006097">
    <property type="entry name" value="Glu/Leu/Phe/Val/Trp_DH_dimer"/>
</dbReference>
<dbReference type="InterPro" id="IPR006095">
    <property type="entry name" value="Glu/Leu/Phe/Val/Trp_DH"/>
</dbReference>
<evidence type="ECO:0000313" key="6">
    <source>
        <dbReference type="EMBL" id="MBR7672105.1"/>
    </source>
</evidence>
<name>A0A8T4IJR0_9ACTN</name>
<evidence type="ECO:0000256" key="3">
    <source>
        <dbReference type="RuleBase" id="RU004417"/>
    </source>
</evidence>
<gene>
    <name evidence="6" type="ORF">KDA82_03445</name>
</gene>
<dbReference type="InterPro" id="IPR033524">
    <property type="entry name" value="Glu/Leu/Phe/Val_DH_AS"/>
</dbReference>
<evidence type="ECO:0000313" key="7">
    <source>
        <dbReference type="Proteomes" id="UP000675554"/>
    </source>
</evidence>
<evidence type="ECO:0000256" key="1">
    <source>
        <dbReference type="ARBA" id="ARBA00006382"/>
    </source>
</evidence>
<dbReference type="AlphaFoldDB" id="A0A8T4IJR0"/>
<dbReference type="Pfam" id="PF00208">
    <property type="entry name" value="ELFV_dehydrog"/>
    <property type="match status" value="1"/>
</dbReference>
<dbReference type="GO" id="GO:0004352">
    <property type="term" value="F:glutamate dehydrogenase (NAD+) activity"/>
    <property type="evidence" value="ECO:0007669"/>
    <property type="project" value="TreeGrafter"/>
</dbReference>
<keyword evidence="2 3" id="KW-0560">Oxidoreductase</keyword>
<comment type="caution">
    <text evidence="6">The sequence shown here is derived from an EMBL/GenBank/DDBJ whole genome shotgun (WGS) entry which is preliminary data.</text>
</comment>
<dbReference type="PROSITE" id="PS00074">
    <property type="entry name" value="GLFV_DEHYDROGENASE"/>
    <property type="match status" value="1"/>
</dbReference>
<dbReference type="Proteomes" id="UP000675554">
    <property type="component" value="Unassembled WGS sequence"/>
</dbReference>
<protein>
    <submittedName>
        <fullName evidence="6">Glu/Leu/Phe/Val dehydrogenase</fullName>
    </submittedName>
</protein>
<accession>A0A8T4IJR0</accession>
<dbReference type="SUPFAM" id="SSF51735">
    <property type="entry name" value="NAD(P)-binding Rossmann-fold domains"/>
    <property type="match status" value="1"/>
</dbReference>
<evidence type="ECO:0000256" key="4">
    <source>
        <dbReference type="SAM" id="MobiDB-lite"/>
    </source>
</evidence>
<dbReference type="PRINTS" id="PR00082">
    <property type="entry name" value="GLFDHDRGNASE"/>
</dbReference>
<dbReference type="SMART" id="SM00839">
    <property type="entry name" value="ELFV_dehydrog"/>
    <property type="match status" value="1"/>
</dbReference>
<dbReference type="InterPro" id="IPR046346">
    <property type="entry name" value="Aminoacid_DH-like_N_sf"/>
</dbReference>
<dbReference type="EMBL" id="JAGSMN010000066">
    <property type="protein sequence ID" value="MBR7672105.1"/>
    <property type="molecule type" value="Genomic_DNA"/>
</dbReference>
<dbReference type="Gene3D" id="3.40.50.10860">
    <property type="entry name" value="Leucine Dehydrogenase, chain A, domain 1"/>
    <property type="match status" value="1"/>
</dbReference>
<dbReference type="InterPro" id="IPR006096">
    <property type="entry name" value="Glu/Leu/Phe/Val/Trp_DH_C"/>
</dbReference>
<feature type="compositionally biased region" description="Low complexity" evidence="4">
    <location>
        <begin position="460"/>
        <end position="492"/>
    </location>
</feature>
<dbReference type="GO" id="GO:0006538">
    <property type="term" value="P:L-glutamate catabolic process"/>
    <property type="evidence" value="ECO:0007669"/>
    <property type="project" value="TreeGrafter"/>
</dbReference>
<dbReference type="Pfam" id="PF02812">
    <property type="entry name" value="ELFV_dehydrog_N"/>
    <property type="match status" value="1"/>
</dbReference>
<dbReference type="PANTHER" id="PTHR11606:SF13">
    <property type="entry name" value="GLUTAMATE DEHYDROGENASE 1, MITOCHONDRIAL"/>
    <property type="match status" value="1"/>
</dbReference>